<sequence length="261" mass="29570">MLLIGLKKTAGLAIILLGSITLPPESKQYMQAVLVKKQLKPAEMLESYRQYDFSPLWLSSNNESVFGFIGDNYQRLQIKVLTARPDPQQPGRYFVTGKSKVGENVLPFQGTLRLLHVREAIKLPLGLDGIPVPAVKAGLVLVEYELREPINQPNTGVFKGVMHSNWYLNRKGKMQYNNIEKHSDAFANNQCVGTWESNKTKQVKRCNWGDSRIPMCGDLDQGAGEFSPSDKYVANGWQSYQKAWVQNKAAVRKLEVEIWWK</sequence>
<proteinExistence type="predicted"/>
<keyword evidence="2" id="KW-1185">Reference proteome</keyword>
<evidence type="ECO:0000313" key="1">
    <source>
        <dbReference type="EMBL" id="UOQ64677.1"/>
    </source>
</evidence>
<protein>
    <submittedName>
        <fullName evidence="1">Uncharacterized protein</fullName>
    </submittedName>
</protein>
<dbReference type="RefSeq" id="WP_245118610.1">
    <property type="nucleotide sequence ID" value="NZ_CP095061.1"/>
</dbReference>
<organism evidence="1 2">
    <name type="scientific">Hymenobacter volaticus</name>
    <dbReference type="NCBI Taxonomy" id="2932254"/>
    <lineage>
        <taxon>Bacteria</taxon>
        <taxon>Pseudomonadati</taxon>
        <taxon>Bacteroidota</taxon>
        <taxon>Cytophagia</taxon>
        <taxon>Cytophagales</taxon>
        <taxon>Hymenobacteraceae</taxon>
        <taxon>Hymenobacter</taxon>
    </lineage>
</organism>
<gene>
    <name evidence="1" type="ORF">MUN86_13965</name>
</gene>
<reference evidence="1" key="1">
    <citation type="submission" date="2022-04" db="EMBL/GenBank/DDBJ databases">
        <title>Hymenobacter sp. isolated from the air.</title>
        <authorList>
            <person name="Won M."/>
            <person name="Lee C.-M."/>
            <person name="Woen H.-Y."/>
            <person name="Kwon S.-W."/>
        </authorList>
    </citation>
    <scope>NUCLEOTIDE SEQUENCE</scope>
    <source>
        <strain evidence="1">5420S-77</strain>
    </source>
</reference>
<dbReference type="EMBL" id="CP095061">
    <property type="protein sequence ID" value="UOQ64677.1"/>
    <property type="molecule type" value="Genomic_DNA"/>
</dbReference>
<accession>A0ABY4G1D6</accession>
<dbReference type="Proteomes" id="UP000830401">
    <property type="component" value="Chromosome"/>
</dbReference>
<name>A0ABY4G1D6_9BACT</name>
<evidence type="ECO:0000313" key="2">
    <source>
        <dbReference type="Proteomes" id="UP000830401"/>
    </source>
</evidence>